<dbReference type="GO" id="GO:0000976">
    <property type="term" value="F:transcription cis-regulatory region binding"/>
    <property type="evidence" value="ECO:0007669"/>
    <property type="project" value="TreeGrafter"/>
</dbReference>
<keyword evidence="2" id="KW-0238">DNA-binding</keyword>
<keyword evidence="3" id="KW-0804">Transcription</keyword>
<dbReference type="Gene3D" id="1.10.260.40">
    <property type="entry name" value="lambda repressor-like DNA-binding domains"/>
    <property type="match status" value="1"/>
</dbReference>
<keyword evidence="1" id="KW-0805">Transcription regulation</keyword>
<feature type="domain" description="HTH lacI-type" evidence="4">
    <location>
        <begin position="9"/>
        <end position="63"/>
    </location>
</feature>
<evidence type="ECO:0000256" key="3">
    <source>
        <dbReference type="ARBA" id="ARBA00023163"/>
    </source>
</evidence>
<dbReference type="PRINTS" id="PR00036">
    <property type="entry name" value="HTHLACI"/>
</dbReference>
<dbReference type="PANTHER" id="PTHR30146:SF109">
    <property type="entry name" value="HTH-TYPE TRANSCRIPTIONAL REGULATOR GALS"/>
    <property type="match status" value="1"/>
</dbReference>
<sequence>MEMAVRQPVTLTQVAEAAGVSIATVSRVLNRRGQVDEHTRRRVMTSVENLGYDASSIARKREARIEQRMFNVELLLCPLAEQKNMLLLDFMAEALRGVQSFFSRHGNVRMNICTWEPDEIMHHEENEMIFNRLVNADGVLVIGNPASEIIDRLVEAGVMPVLISTDRQDIPLNSVCFDDFAGGVMAARHLVECGFRRIGFLCGSDKARSFLRRRSGVMVQTIDSLGFENFESRTPKTSDDSEVAVCFREWLESGHCPEAIITSHASAAAVVCRELKSCGLSCPEDYSIITFDDTIDNVFGLEITHLHIYPRELGIKSAQRIYQMMSSSGKDDRPYKIVLPLELTMGNSVKCRAK</sequence>
<accession>A0A844FZP5</accession>
<reference evidence="5 6" key="1">
    <citation type="submission" date="2019-08" db="EMBL/GenBank/DDBJ databases">
        <title>In-depth cultivation of the pig gut microbiome towards novel bacterial diversity and tailored functional studies.</title>
        <authorList>
            <person name="Wylensek D."/>
            <person name="Hitch T.C.A."/>
            <person name="Clavel T."/>
        </authorList>
    </citation>
    <scope>NUCLEOTIDE SEQUENCE [LARGE SCALE GENOMIC DNA]</scope>
    <source>
        <strain evidence="5 6">BBE-744-WT-12</strain>
    </source>
</reference>
<dbReference type="EMBL" id="VUNS01000002">
    <property type="protein sequence ID" value="MST96105.1"/>
    <property type="molecule type" value="Genomic_DNA"/>
</dbReference>
<dbReference type="GO" id="GO:0003700">
    <property type="term" value="F:DNA-binding transcription factor activity"/>
    <property type="evidence" value="ECO:0007669"/>
    <property type="project" value="TreeGrafter"/>
</dbReference>
<dbReference type="Gene3D" id="3.40.50.2300">
    <property type="match status" value="2"/>
</dbReference>
<dbReference type="SUPFAM" id="SSF47413">
    <property type="entry name" value="lambda repressor-like DNA-binding domains"/>
    <property type="match status" value="1"/>
</dbReference>
<dbReference type="Pfam" id="PF13377">
    <property type="entry name" value="Peripla_BP_3"/>
    <property type="match status" value="1"/>
</dbReference>
<protein>
    <submittedName>
        <fullName evidence="5">LacI family transcriptional regulator</fullName>
    </submittedName>
</protein>
<evidence type="ECO:0000313" key="6">
    <source>
        <dbReference type="Proteomes" id="UP000435649"/>
    </source>
</evidence>
<dbReference type="AlphaFoldDB" id="A0A844FZP5"/>
<dbReference type="InterPro" id="IPR046335">
    <property type="entry name" value="LacI/GalR-like_sensor"/>
</dbReference>
<dbReference type="CDD" id="cd06267">
    <property type="entry name" value="PBP1_LacI_sugar_binding-like"/>
    <property type="match status" value="1"/>
</dbReference>
<evidence type="ECO:0000259" key="4">
    <source>
        <dbReference type="PROSITE" id="PS50932"/>
    </source>
</evidence>
<dbReference type="SUPFAM" id="SSF53822">
    <property type="entry name" value="Periplasmic binding protein-like I"/>
    <property type="match status" value="1"/>
</dbReference>
<gene>
    <name evidence="5" type="ORF">FYJ85_03475</name>
</gene>
<keyword evidence="6" id="KW-1185">Reference proteome</keyword>
<comment type="caution">
    <text evidence="5">The sequence shown here is derived from an EMBL/GenBank/DDBJ whole genome shotgun (WGS) entry which is preliminary data.</text>
</comment>
<evidence type="ECO:0000256" key="1">
    <source>
        <dbReference type="ARBA" id="ARBA00023015"/>
    </source>
</evidence>
<name>A0A844FZP5_9BACT</name>
<evidence type="ECO:0000313" key="5">
    <source>
        <dbReference type="EMBL" id="MST96105.1"/>
    </source>
</evidence>
<dbReference type="PROSITE" id="PS50932">
    <property type="entry name" value="HTH_LACI_2"/>
    <property type="match status" value="1"/>
</dbReference>
<dbReference type="InterPro" id="IPR010982">
    <property type="entry name" value="Lambda_DNA-bd_dom_sf"/>
</dbReference>
<dbReference type="SMART" id="SM00354">
    <property type="entry name" value="HTH_LACI"/>
    <property type="match status" value="1"/>
</dbReference>
<dbReference type="Pfam" id="PF00356">
    <property type="entry name" value="LacI"/>
    <property type="match status" value="1"/>
</dbReference>
<evidence type="ECO:0000256" key="2">
    <source>
        <dbReference type="ARBA" id="ARBA00023125"/>
    </source>
</evidence>
<dbReference type="CDD" id="cd01392">
    <property type="entry name" value="HTH_LacI"/>
    <property type="match status" value="1"/>
</dbReference>
<dbReference type="Proteomes" id="UP000435649">
    <property type="component" value="Unassembled WGS sequence"/>
</dbReference>
<proteinExistence type="predicted"/>
<dbReference type="PANTHER" id="PTHR30146">
    <property type="entry name" value="LACI-RELATED TRANSCRIPTIONAL REPRESSOR"/>
    <property type="match status" value="1"/>
</dbReference>
<dbReference type="InterPro" id="IPR000843">
    <property type="entry name" value="HTH_LacI"/>
</dbReference>
<dbReference type="InterPro" id="IPR028082">
    <property type="entry name" value="Peripla_BP_I"/>
</dbReference>
<organism evidence="5 6">
    <name type="scientific">Victivallis lenta</name>
    <dbReference type="NCBI Taxonomy" id="2606640"/>
    <lineage>
        <taxon>Bacteria</taxon>
        <taxon>Pseudomonadati</taxon>
        <taxon>Lentisphaerota</taxon>
        <taxon>Lentisphaeria</taxon>
        <taxon>Victivallales</taxon>
        <taxon>Victivallaceae</taxon>
        <taxon>Victivallis</taxon>
    </lineage>
</organism>